<reference evidence="11 12" key="1">
    <citation type="submission" date="2024-03" db="EMBL/GenBank/DDBJ databases">
        <title>Adaptation during the transition from Ophiocordyceps entomopathogen to insect associate is accompanied by gene loss and intensified selection.</title>
        <authorList>
            <person name="Ward C.M."/>
            <person name="Onetto C.A."/>
            <person name="Borneman A.R."/>
        </authorList>
    </citation>
    <scope>NUCLEOTIDE SEQUENCE [LARGE SCALE GENOMIC DNA]</scope>
    <source>
        <strain evidence="11">AWRI1</strain>
        <tissue evidence="11">Single Adult Female</tissue>
    </source>
</reference>
<dbReference type="InterPro" id="IPR004316">
    <property type="entry name" value="SWEET_rpt"/>
</dbReference>
<evidence type="ECO:0000256" key="3">
    <source>
        <dbReference type="ARBA" id="ARBA00022448"/>
    </source>
</evidence>
<evidence type="ECO:0000256" key="10">
    <source>
        <dbReference type="SAM" id="MobiDB-lite"/>
    </source>
</evidence>
<keyword evidence="8 9" id="KW-0472">Membrane</keyword>
<evidence type="ECO:0000256" key="5">
    <source>
        <dbReference type="ARBA" id="ARBA00022692"/>
    </source>
</evidence>
<protein>
    <recommendedName>
        <fullName evidence="9">Sugar transporter SWEET</fullName>
    </recommendedName>
</protein>
<evidence type="ECO:0000256" key="9">
    <source>
        <dbReference type="RuleBase" id="RU910715"/>
    </source>
</evidence>
<evidence type="ECO:0000256" key="8">
    <source>
        <dbReference type="ARBA" id="ARBA00023136"/>
    </source>
</evidence>
<evidence type="ECO:0000256" key="4">
    <source>
        <dbReference type="ARBA" id="ARBA00022597"/>
    </source>
</evidence>
<proteinExistence type="inferred from homology"/>
<dbReference type="Gene3D" id="1.20.1280.290">
    <property type="match status" value="2"/>
</dbReference>
<keyword evidence="7 9" id="KW-1133">Transmembrane helix</keyword>
<comment type="caution">
    <text evidence="11">The sequence shown here is derived from an EMBL/GenBank/DDBJ whole genome shotgun (WGS) entry which is preliminary data.</text>
</comment>
<dbReference type="Proteomes" id="UP001367676">
    <property type="component" value="Unassembled WGS sequence"/>
</dbReference>
<dbReference type="Pfam" id="PF03083">
    <property type="entry name" value="MtN3_slv"/>
    <property type="match status" value="2"/>
</dbReference>
<feature type="transmembrane region" description="Helical" evidence="9">
    <location>
        <begin position="96"/>
        <end position="114"/>
    </location>
</feature>
<dbReference type="GO" id="GO:0012505">
    <property type="term" value="C:endomembrane system"/>
    <property type="evidence" value="ECO:0007669"/>
    <property type="project" value="UniProtKB-SubCell"/>
</dbReference>
<name>A0AAN9XZF3_9HEMI</name>
<dbReference type="GO" id="GO:0051119">
    <property type="term" value="F:sugar transmembrane transporter activity"/>
    <property type="evidence" value="ECO:0007669"/>
    <property type="project" value="InterPro"/>
</dbReference>
<evidence type="ECO:0000256" key="6">
    <source>
        <dbReference type="ARBA" id="ARBA00022737"/>
    </source>
</evidence>
<dbReference type="PANTHER" id="PTHR10791">
    <property type="entry name" value="RAG1-ACTIVATING PROTEIN 1"/>
    <property type="match status" value="1"/>
</dbReference>
<feature type="transmembrane region" description="Helical" evidence="9">
    <location>
        <begin position="126"/>
        <end position="149"/>
    </location>
</feature>
<comment type="caution">
    <text evidence="9">Lacks conserved residue(s) required for the propagation of feature annotation.</text>
</comment>
<feature type="region of interest" description="Disordered" evidence="10">
    <location>
        <begin position="215"/>
        <end position="256"/>
    </location>
</feature>
<keyword evidence="12" id="KW-1185">Reference proteome</keyword>
<dbReference type="InterPro" id="IPR047664">
    <property type="entry name" value="SWEET"/>
</dbReference>
<feature type="compositionally biased region" description="Basic and acidic residues" evidence="10">
    <location>
        <begin position="234"/>
        <end position="256"/>
    </location>
</feature>
<feature type="transmembrane region" description="Helical" evidence="9">
    <location>
        <begin position="73"/>
        <end position="90"/>
    </location>
</feature>
<sequence length="256" mass="29863">MVLEQYAATFAYWGTISMMPFFICPLIVCWNIIKFGCSDFFPPNTFLDGLLRSILFYYHGKLLMSHDIMQQNLFGIAIQLIYLALYYLYLQNKTPFYAAAMKSGAFIVITVLYAHWESPMLAPLRFGYILTLLNLSTLIYPVTGIKYIITCKTTFGVPYMIIFFGQLVTTLWLLFAISIHNYVLVWQMLAPFLLGTIQIVLYFIYPNTPPVYTNQQSDTFETPSSTENVKSRKSRLEELRRRKREKEIQRDNEKFA</sequence>
<comment type="similarity">
    <text evidence="2 9">Belongs to the SWEET sugar transporter family.</text>
</comment>
<evidence type="ECO:0000313" key="11">
    <source>
        <dbReference type="EMBL" id="KAK7576481.1"/>
    </source>
</evidence>
<keyword evidence="5 9" id="KW-0812">Transmembrane</keyword>
<evidence type="ECO:0000256" key="7">
    <source>
        <dbReference type="ARBA" id="ARBA00022989"/>
    </source>
</evidence>
<dbReference type="AlphaFoldDB" id="A0AAN9XZF3"/>
<comment type="subcellular location">
    <subcellularLocation>
        <location evidence="1">Endomembrane system</location>
        <topology evidence="1">Multi-pass membrane protein</topology>
    </subcellularLocation>
</comment>
<keyword evidence="4 9" id="KW-0762">Sugar transport</keyword>
<evidence type="ECO:0000256" key="2">
    <source>
        <dbReference type="ARBA" id="ARBA00007809"/>
    </source>
</evidence>
<feature type="transmembrane region" description="Helical" evidence="9">
    <location>
        <begin position="155"/>
        <end position="177"/>
    </location>
</feature>
<dbReference type="PANTHER" id="PTHR10791:SF5">
    <property type="entry name" value="SUGAR TRANSPORTER SWEET"/>
    <property type="match status" value="1"/>
</dbReference>
<evidence type="ECO:0000256" key="1">
    <source>
        <dbReference type="ARBA" id="ARBA00004127"/>
    </source>
</evidence>
<evidence type="ECO:0000313" key="12">
    <source>
        <dbReference type="Proteomes" id="UP001367676"/>
    </source>
</evidence>
<gene>
    <name evidence="11" type="ORF">V9T40_012767</name>
</gene>
<feature type="transmembrane region" description="Helical" evidence="9">
    <location>
        <begin position="184"/>
        <end position="205"/>
    </location>
</feature>
<feature type="transmembrane region" description="Helical" evidence="9">
    <location>
        <begin position="12"/>
        <end position="33"/>
    </location>
</feature>
<comment type="function">
    <text evidence="9">Mediates sugar transport across membranes.</text>
</comment>
<feature type="compositionally biased region" description="Polar residues" evidence="10">
    <location>
        <begin position="215"/>
        <end position="228"/>
    </location>
</feature>
<keyword evidence="6" id="KW-0677">Repeat</keyword>
<organism evidence="11 12">
    <name type="scientific">Parthenolecanium corni</name>
    <dbReference type="NCBI Taxonomy" id="536013"/>
    <lineage>
        <taxon>Eukaryota</taxon>
        <taxon>Metazoa</taxon>
        <taxon>Ecdysozoa</taxon>
        <taxon>Arthropoda</taxon>
        <taxon>Hexapoda</taxon>
        <taxon>Insecta</taxon>
        <taxon>Pterygota</taxon>
        <taxon>Neoptera</taxon>
        <taxon>Paraneoptera</taxon>
        <taxon>Hemiptera</taxon>
        <taxon>Sternorrhyncha</taxon>
        <taxon>Coccoidea</taxon>
        <taxon>Coccidae</taxon>
        <taxon>Parthenolecanium</taxon>
    </lineage>
</organism>
<keyword evidence="3 9" id="KW-0813">Transport</keyword>
<dbReference type="EMBL" id="JBBCAQ010000036">
    <property type="protein sequence ID" value="KAK7576481.1"/>
    <property type="molecule type" value="Genomic_DNA"/>
</dbReference>
<accession>A0AAN9XZF3</accession>
<dbReference type="GO" id="GO:0016020">
    <property type="term" value="C:membrane"/>
    <property type="evidence" value="ECO:0007669"/>
    <property type="project" value="InterPro"/>
</dbReference>